<evidence type="ECO:0000313" key="2">
    <source>
        <dbReference type="Proteomes" id="UP001498398"/>
    </source>
</evidence>
<name>A0ABR1JJG4_9AGAR</name>
<dbReference type="Proteomes" id="UP001498398">
    <property type="component" value="Unassembled WGS sequence"/>
</dbReference>
<organism evidence="1 2">
    <name type="scientific">Marasmiellus scandens</name>
    <dbReference type="NCBI Taxonomy" id="2682957"/>
    <lineage>
        <taxon>Eukaryota</taxon>
        <taxon>Fungi</taxon>
        <taxon>Dikarya</taxon>
        <taxon>Basidiomycota</taxon>
        <taxon>Agaricomycotina</taxon>
        <taxon>Agaricomycetes</taxon>
        <taxon>Agaricomycetidae</taxon>
        <taxon>Agaricales</taxon>
        <taxon>Marasmiineae</taxon>
        <taxon>Omphalotaceae</taxon>
        <taxon>Marasmiellus</taxon>
    </lineage>
</organism>
<keyword evidence="2" id="KW-1185">Reference proteome</keyword>
<gene>
    <name evidence="1" type="ORF">VKT23_007306</name>
</gene>
<accession>A0ABR1JJG4</accession>
<protein>
    <submittedName>
        <fullName evidence="1">Uncharacterized protein</fullName>
    </submittedName>
</protein>
<sequence>AIPETINGPDLMSFDEITQEIIDDNNQEDEPEEQEHEVLETTYLLKNLFRYPSSASPQPASLSFMMDHWARGKAAMEADVQLHEILSVSQECNDAINDSDL</sequence>
<proteinExistence type="predicted"/>
<feature type="non-terminal residue" evidence="1">
    <location>
        <position position="1"/>
    </location>
</feature>
<reference evidence="1 2" key="1">
    <citation type="submission" date="2024-01" db="EMBL/GenBank/DDBJ databases">
        <title>A draft genome for the cacao thread blight pathogen Marasmiellus scandens.</title>
        <authorList>
            <person name="Baruah I.K."/>
            <person name="Leung J."/>
            <person name="Bukari Y."/>
            <person name="Amoako-Attah I."/>
            <person name="Meinhardt L.W."/>
            <person name="Bailey B.A."/>
            <person name="Cohen S.P."/>
        </authorList>
    </citation>
    <scope>NUCLEOTIDE SEQUENCE [LARGE SCALE GENOMIC DNA]</scope>
    <source>
        <strain evidence="1 2">GH-19</strain>
    </source>
</reference>
<comment type="caution">
    <text evidence="1">The sequence shown here is derived from an EMBL/GenBank/DDBJ whole genome shotgun (WGS) entry which is preliminary data.</text>
</comment>
<dbReference type="EMBL" id="JBANRG010000010">
    <property type="protein sequence ID" value="KAK7462718.1"/>
    <property type="molecule type" value="Genomic_DNA"/>
</dbReference>
<evidence type="ECO:0000313" key="1">
    <source>
        <dbReference type="EMBL" id="KAK7462718.1"/>
    </source>
</evidence>